<dbReference type="InterPro" id="IPR002925">
    <property type="entry name" value="Dienelactn_hydro"/>
</dbReference>
<protein>
    <recommendedName>
        <fullName evidence="1">Dienelactone hydrolase domain-containing protein</fullName>
    </recommendedName>
</protein>
<dbReference type="GO" id="GO:0016787">
    <property type="term" value="F:hydrolase activity"/>
    <property type="evidence" value="ECO:0007669"/>
    <property type="project" value="InterPro"/>
</dbReference>
<feature type="domain" description="Dienelactone hydrolase" evidence="1">
    <location>
        <begin position="8"/>
        <end position="193"/>
    </location>
</feature>
<dbReference type="Proteomes" id="UP000036873">
    <property type="component" value="Unassembled WGS sequence"/>
</dbReference>
<name>A0A0L6U4N9_9FIRM</name>
<organism evidence="2 3">
    <name type="scientific">Acetobacterium bakii</name>
    <dbReference type="NCBI Taxonomy" id="52689"/>
    <lineage>
        <taxon>Bacteria</taxon>
        <taxon>Bacillati</taxon>
        <taxon>Bacillota</taxon>
        <taxon>Clostridia</taxon>
        <taxon>Eubacteriales</taxon>
        <taxon>Eubacteriaceae</taxon>
        <taxon>Acetobacterium</taxon>
    </lineage>
</organism>
<sequence length="199" mass="22716">MFIKKVKANRAVIIIPEIYGINDYVKNMAAFFNNQGYDAYCLNLIRRDRIFAYSEEAAAYVNFRTKIGFDRYHEVAVFMEKLQGKYQSIIVFGSSVGATIAWRLTDNPACKGMIGYYGSRIRDYLEVNPGCPCLLLFAAEEKSFDINTMLPQLELKENIKVAVMPGQHGFADPYAGHFHVESGKKALDMVEWFLEDINH</sequence>
<dbReference type="STRING" id="52689.AKG39_02070"/>
<dbReference type="InterPro" id="IPR051049">
    <property type="entry name" value="Dienelactone_hydrolase-like"/>
</dbReference>
<dbReference type="EMBL" id="LGYO01000006">
    <property type="protein sequence ID" value="KNZ43302.1"/>
    <property type="molecule type" value="Genomic_DNA"/>
</dbReference>
<evidence type="ECO:0000259" key="1">
    <source>
        <dbReference type="Pfam" id="PF01738"/>
    </source>
</evidence>
<proteinExistence type="predicted"/>
<dbReference type="Pfam" id="PF01738">
    <property type="entry name" value="DLH"/>
    <property type="match status" value="1"/>
</dbReference>
<gene>
    <name evidence="2" type="ORF">AKG39_02070</name>
</gene>
<dbReference type="SUPFAM" id="SSF53474">
    <property type="entry name" value="alpha/beta-Hydrolases"/>
    <property type="match status" value="1"/>
</dbReference>
<dbReference type="InterPro" id="IPR029058">
    <property type="entry name" value="AB_hydrolase_fold"/>
</dbReference>
<accession>A0A0L6U4N9</accession>
<comment type="caution">
    <text evidence="2">The sequence shown here is derived from an EMBL/GenBank/DDBJ whole genome shotgun (WGS) entry which is preliminary data.</text>
</comment>
<dbReference type="AlphaFoldDB" id="A0A0L6U4N9"/>
<keyword evidence="3" id="KW-1185">Reference proteome</keyword>
<dbReference type="PANTHER" id="PTHR46623:SF6">
    <property type="entry name" value="ALPHA_BETA-HYDROLASES SUPERFAMILY PROTEIN"/>
    <property type="match status" value="1"/>
</dbReference>
<dbReference type="PANTHER" id="PTHR46623">
    <property type="entry name" value="CARBOXYMETHYLENEBUTENOLIDASE-RELATED"/>
    <property type="match status" value="1"/>
</dbReference>
<evidence type="ECO:0000313" key="2">
    <source>
        <dbReference type="EMBL" id="KNZ43302.1"/>
    </source>
</evidence>
<evidence type="ECO:0000313" key="3">
    <source>
        <dbReference type="Proteomes" id="UP000036873"/>
    </source>
</evidence>
<dbReference type="Gene3D" id="3.40.50.1820">
    <property type="entry name" value="alpha/beta hydrolase"/>
    <property type="match status" value="1"/>
</dbReference>
<reference evidence="3" key="1">
    <citation type="submission" date="2015-07" db="EMBL/GenBank/DDBJ databases">
        <title>Draft genome sequence of Acetobacterium bakii DSM 8293, a potential psychrophilic chemical producer through syngas fermentation.</title>
        <authorList>
            <person name="Song Y."/>
            <person name="Hwang S."/>
            <person name="Cho B.-K."/>
        </authorList>
    </citation>
    <scope>NUCLEOTIDE SEQUENCE [LARGE SCALE GENOMIC DNA]</scope>
    <source>
        <strain evidence="3">DSM 8239</strain>
    </source>
</reference>